<feature type="domain" description="Transcription regulator PadR N-terminal" evidence="2">
    <location>
        <begin position="17"/>
        <end position="80"/>
    </location>
</feature>
<dbReference type="AlphaFoldDB" id="A0A559JAL9"/>
<protein>
    <submittedName>
        <fullName evidence="3">PadR family transcriptional regulator</fullName>
    </submittedName>
</protein>
<dbReference type="PANTHER" id="PTHR33169:SF13">
    <property type="entry name" value="PADR-FAMILY TRANSCRIPTIONAL REGULATOR"/>
    <property type="match status" value="1"/>
</dbReference>
<keyword evidence="4" id="KW-1185">Reference proteome</keyword>
<comment type="caution">
    <text evidence="3">The sequence shown here is derived from an EMBL/GenBank/DDBJ whole genome shotgun (WGS) entry which is preliminary data.</text>
</comment>
<dbReference type="InterPro" id="IPR005149">
    <property type="entry name" value="Tscrpt_reg_PadR_N"/>
</dbReference>
<dbReference type="Pfam" id="PF03551">
    <property type="entry name" value="PadR"/>
    <property type="match status" value="1"/>
</dbReference>
<sequence length="108" mass="12291">MDQLTDSAYYILLSLLLPRHGYGLMSYIEELTGGEVVIGPATAYTLIKKLQDNGCILLAYDDAQDRRKTYRITEKGKNLVRKETERRKRMANHGDLAWHAAMEDTDNG</sequence>
<accession>A0A559JAL9</accession>
<dbReference type="EMBL" id="VNJJ01000014">
    <property type="protein sequence ID" value="TVX96929.1"/>
    <property type="molecule type" value="Genomic_DNA"/>
</dbReference>
<organism evidence="3 4">
    <name type="scientific">Cohnella terricola</name>
    <dbReference type="NCBI Taxonomy" id="1289167"/>
    <lineage>
        <taxon>Bacteria</taxon>
        <taxon>Bacillati</taxon>
        <taxon>Bacillota</taxon>
        <taxon>Bacilli</taxon>
        <taxon>Bacillales</taxon>
        <taxon>Paenibacillaceae</taxon>
        <taxon>Cohnella</taxon>
    </lineage>
</organism>
<name>A0A559JAL9_9BACL</name>
<dbReference type="PANTHER" id="PTHR33169">
    <property type="entry name" value="PADR-FAMILY TRANSCRIPTIONAL REGULATOR"/>
    <property type="match status" value="1"/>
</dbReference>
<evidence type="ECO:0000256" key="1">
    <source>
        <dbReference type="SAM" id="MobiDB-lite"/>
    </source>
</evidence>
<gene>
    <name evidence="3" type="ORF">FPZ45_19985</name>
</gene>
<evidence type="ECO:0000259" key="2">
    <source>
        <dbReference type="Pfam" id="PF03551"/>
    </source>
</evidence>
<dbReference type="InterPro" id="IPR052509">
    <property type="entry name" value="Metal_resp_DNA-bind_regulator"/>
</dbReference>
<dbReference type="Proteomes" id="UP000316330">
    <property type="component" value="Unassembled WGS sequence"/>
</dbReference>
<dbReference type="SUPFAM" id="SSF46785">
    <property type="entry name" value="Winged helix' DNA-binding domain"/>
    <property type="match status" value="1"/>
</dbReference>
<evidence type="ECO:0000313" key="3">
    <source>
        <dbReference type="EMBL" id="TVX96929.1"/>
    </source>
</evidence>
<feature type="region of interest" description="Disordered" evidence="1">
    <location>
        <begin position="83"/>
        <end position="108"/>
    </location>
</feature>
<proteinExistence type="predicted"/>
<dbReference type="InterPro" id="IPR036388">
    <property type="entry name" value="WH-like_DNA-bd_sf"/>
</dbReference>
<dbReference type="InterPro" id="IPR036390">
    <property type="entry name" value="WH_DNA-bd_sf"/>
</dbReference>
<dbReference type="Gene3D" id="1.10.10.10">
    <property type="entry name" value="Winged helix-like DNA-binding domain superfamily/Winged helix DNA-binding domain"/>
    <property type="match status" value="1"/>
</dbReference>
<reference evidence="3 4" key="1">
    <citation type="submission" date="2019-07" db="EMBL/GenBank/DDBJ databases">
        <authorList>
            <person name="Kim J."/>
        </authorList>
    </citation>
    <scope>NUCLEOTIDE SEQUENCE [LARGE SCALE GENOMIC DNA]</scope>
    <source>
        <strain evidence="3 4">G13</strain>
    </source>
</reference>
<dbReference type="OrthoDB" id="9814826at2"/>
<evidence type="ECO:0000313" key="4">
    <source>
        <dbReference type="Proteomes" id="UP000316330"/>
    </source>
</evidence>